<gene>
    <name evidence="8" type="ORF">FHR96_003391</name>
</gene>
<reference evidence="8 9" key="1">
    <citation type="submission" date="2020-08" db="EMBL/GenBank/DDBJ databases">
        <title>Genomic Encyclopedia of Type Strains, Phase III (KMG-III): the genomes of soil and plant-associated and newly described type strains.</title>
        <authorList>
            <person name="Whitman W."/>
        </authorList>
    </citation>
    <scope>NUCLEOTIDE SEQUENCE [LARGE SCALE GENOMIC DNA]</scope>
    <source>
        <strain evidence="8 9">CECT 5995</strain>
    </source>
</reference>
<keyword evidence="9" id="KW-1185">Reference proteome</keyword>
<evidence type="ECO:0000313" key="8">
    <source>
        <dbReference type="EMBL" id="MBB3142494.1"/>
    </source>
</evidence>
<keyword evidence="4 6" id="KW-1133">Transmembrane helix</keyword>
<feature type="transmembrane region" description="Helical" evidence="6">
    <location>
        <begin position="89"/>
        <end position="108"/>
    </location>
</feature>
<keyword evidence="3 6" id="KW-0812">Transmembrane</keyword>
<dbReference type="PANTHER" id="PTHR43124">
    <property type="entry name" value="PURINE EFFLUX PUMP PBUE"/>
    <property type="match status" value="1"/>
</dbReference>
<dbReference type="PANTHER" id="PTHR43124:SF3">
    <property type="entry name" value="CHLORAMPHENICOL EFFLUX PUMP RV0191"/>
    <property type="match status" value="1"/>
</dbReference>
<comment type="caution">
    <text evidence="8">The sequence shown here is derived from an EMBL/GenBank/DDBJ whole genome shotgun (WGS) entry which is preliminary data.</text>
</comment>
<dbReference type="GO" id="GO:0022857">
    <property type="term" value="F:transmembrane transporter activity"/>
    <property type="evidence" value="ECO:0007669"/>
    <property type="project" value="InterPro"/>
</dbReference>
<feature type="transmembrane region" description="Helical" evidence="6">
    <location>
        <begin position="176"/>
        <end position="198"/>
    </location>
</feature>
<feature type="transmembrane region" description="Helical" evidence="6">
    <location>
        <begin position="345"/>
        <end position="362"/>
    </location>
</feature>
<feature type="transmembrane region" description="Helical" evidence="6">
    <location>
        <begin position="148"/>
        <end position="170"/>
    </location>
</feature>
<dbReference type="CDD" id="cd17324">
    <property type="entry name" value="MFS_NepI_like"/>
    <property type="match status" value="1"/>
</dbReference>
<evidence type="ECO:0000256" key="6">
    <source>
        <dbReference type="SAM" id="Phobius"/>
    </source>
</evidence>
<feature type="transmembrane region" description="Helical" evidence="6">
    <location>
        <begin position="368"/>
        <end position="391"/>
    </location>
</feature>
<comment type="subcellular location">
    <subcellularLocation>
        <location evidence="1">Cell membrane</location>
        <topology evidence="1">Multi-pass membrane protein</topology>
    </subcellularLocation>
</comment>
<feature type="transmembrane region" description="Helical" evidence="6">
    <location>
        <begin position="219"/>
        <end position="242"/>
    </location>
</feature>
<protein>
    <submittedName>
        <fullName evidence="8">Putative MFS family arabinose efflux permease</fullName>
    </submittedName>
</protein>
<dbReference type="PROSITE" id="PS50850">
    <property type="entry name" value="MFS"/>
    <property type="match status" value="1"/>
</dbReference>
<dbReference type="InterPro" id="IPR036259">
    <property type="entry name" value="MFS_trans_sf"/>
</dbReference>
<keyword evidence="5 6" id="KW-0472">Membrane</keyword>
<evidence type="ECO:0000256" key="1">
    <source>
        <dbReference type="ARBA" id="ARBA00004651"/>
    </source>
</evidence>
<dbReference type="SUPFAM" id="SSF103473">
    <property type="entry name" value="MFS general substrate transporter"/>
    <property type="match status" value="1"/>
</dbReference>
<evidence type="ECO:0000259" key="7">
    <source>
        <dbReference type="PROSITE" id="PS50850"/>
    </source>
</evidence>
<feature type="transmembrane region" description="Helical" evidence="6">
    <location>
        <begin position="287"/>
        <end position="305"/>
    </location>
</feature>
<dbReference type="InterPro" id="IPR020846">
    <property type="entry name" value="MFS_dom"/>
</dbReference>
<accession>A0A7W5C194</accession>
<dbReference type="RefSeq" id="WP_379685101.1">
    <property type="nucleotide sequence ID" value="NZ_JACHXM010000022.1"/>
</dbReference>
<keyword evidence="2" id="KW-1003">Cell membrane</keyword>
<dbReference type="AlphaFoldDB" id="A0A7W5C194"/>
<feature type="transmembrane region" description="Helical" evidence="6">
    <location>
        <begin position="58"/>
        <end position="82"/>
    </location>
</feature>
<feature type="domain" description="Major facilitator superfamily (MFS) profile" evidence="7">
    <location>
        <begin position="24"/>
        <end position="395"/>
    </location>
</feature>
<evidence type="ECO:0000256" key="4">
    <source>
        <dbReference type="ARBA" id="ARBA00022989"/>
    </source>
</evidence>
<dbReference type="InterPro" id="IPR050189">
    <property type="entry name" value="MFS_Efflux_Transporters"/>
</dbReference>
<evidence type="ECO:0000256" key="3">
    <source>
        <dbReference type="ARBA" id="ARBA00022692"/>
    </source>
</evidence>
<dbReference type="GO" id="GO:0005886">
    <property type="term" value="C:plasma membrane"/>
    <property type="evidence" value="ECO:0007669"/>
    <property type="project" value="UniProtKB-SubCell"/>
</dbReference>
<feature type="transmembrane region" description="Helical" evidence="6">
    <location>
        <begin position="21"/>
        <end position="38"/>
    </location>
</feature>
<dbReference type="Pfam" id="PF07690">
    <property type="entry name" value="MFS_1"/>
    <property type="match status" value="1"/>
</dbReference>
<sequence>MTRHDSDPSSSAAKAMTQRRDWLGVGAVMIGIFLLVTAEQLPIGLLSQVADSLAVTPGIAGLLITVPGVVAAFAAPLLPVAVGRLDRRWLLTGLMALMTLASLLGAVAEGFAMLLATRVLVGVCIGGFWAIAGGLAGRLVALPQVPRAMALIFSGVAGASVLGVPAGTWLGEHTDWRIAFGSLSGLSLVVTIALWQLLPSLPAQQPVRLSSLAGQFASRGVRVGVAVTALIVMGHFAAYTFVSPILQHIAGIPLTSVSTLLLCYGGAGLAGNFLAGSAAGRRPYATVLVIPLLLAVATLAFPWLGQEPATAIGLLMLWGAVFGSISVSLQTWILKSALNTEAATALMAFVFNLSIGIGAMAGGRVVDAIGLTGVLLGAGALFTLAAALVACTPSRVVGPPQG</sequence>
<evidence type="ECO:0000256" key="2">
    <source>
        <dbReference type="ARBA" id="ARBA00022475"/>
    </source>
</evidence>
<dbReference type="InterPro" id="IPR011701">
    <property type="entry name" value="MFS"/>
</dbReference>
<dbReference type="Proteomes" id="UP000525987">
    <property type="component" value="Unassembled WGS sequence"/>
</dbReference>
<feature type="transmembrane region" description="Helical" evidence="6">
    <location>
        <begin position="254"/>
        <end position="275"/>
    </location>
</feature>
<proteinExistence type="predicted"/>
<evidence type="ECO:0000313" key="9">
    <source>
        <dbReference type="Proteomes" id="UP000525987"/>
    </source>
</evidence>
<dbReference type="Gene3D" id="1.20.1250.20">
    <property type="entry name" value="MFS general substrate transporter like domains"/>
    <property type="match status" value="1"/>
</dbReference>
<feature type="transmembrane region" description="Helical" evidence="6">
    <location>
        <begin position="114"/>
        <end position="136"/>
    </location>
</feature>
<organism evidence="8 9">
    <name type="scientific">Halomonas organivorans</name>
    <dbReference type="NCBI Taxonomy" id="257772"/>
    <lineage>
        <taxon>Bacteria</taxon>
        <taxon>Pseudomonadati</taxon>
        <taxon>Pseudomonadota</taxon>
        <taxon>Gammaproteobacteria</taxon>
        <taxon>Oceanospirillales</taxon>
        <taxon>Halomonadaceae</taxon>
        <taxon>Halomonas</taxon>
    </lineage>
</organism>
<evidence type="ECO:0000256" key="5">
    <source>
        <dbReference type="ARBA" id="ARBA00023136"/>
    </source>
</evidence>
<name>A0A7W5C194_9GAMM</name>
<feature type="transmembrane region" description="Helical" evidence="6">
    <location>
        <begin position="311"/>
        <end position="333"/>
    </location>
</feature>
<dbReference type="EMBL" id="JACHXM010000022">
    <property type="protein sequence ID" value="MBB3142494.1"/>
    <property type="molecule type" value="Genomic_DNA"/>
</dbReference>